<keyword evidence="2" id="KW-1185">Reference proteome</keyword>
<dbReference type="Proteomes" id="UP001157418">
    <property type="component" value="Unassembled WGS sequence"/>
</dbReference>
<protein>
    <submittedName>
        <fullName evidence="1">Uncharacterized protein</fullName>
    </submittedName>
</protein>
<dbReference type="AlphaFoldDB" id="A0AAU9PPE6"/>
<proteinExistence type="predicted"/>
<organism evidence="1 2">
    <name type="scientific">Lactuca virosa</name>
    <dbReference type="NCBI Taxonomy" id="75947"/>
    <lineage>
        <taxon>Eukaryota</taxon>
        <taxon>Viridiplantae</taxon>
        <taxon>Streptophyta</taxon>
        <taxon>Embryophyta</taxon>
        <taxon>Tracheophyta</taxon>
        <taxon>Spermatophyta</taxon>
        <taxon>Magnoliopsida</taxon>
        <taxon>eudicotyledons</taxon>
        <taxon>Gunneridae</taxon>
        <taxon>Pentapetalae</taxon>
        <taxon>asterids</taxon>
        <taxon>campanulids</taxon>
        <taxon>Asterales</taxon>
        <taxon>Asteraceae</taxon>
        <taxon>Cichorioideae</taxon>
        <taxon>Cichorieae</taxon>
        <taxon>Lactucinae</taxon>
        <taxon>Lactuca</taxon>
    </lineage>
</organism>
<reference evidence="1 2" key="1">
    <citation type="submission" date="2022-01" db="EMBL/GenBank/DDBJ databases">
        <authorList>
            <person name="Xiong W."/>
            <person name="Schranz E."/>
        </authorList>
    </citation>
    <scope>NUCLEOTIDE SEQUENCE [LARGE SCALE GENOMIC DNA]</scope>
</reference>
<evidence type="ECO:0000313" key="2">
    <source>
        <dbReference type="Proteomes" id="UP001157418"/>
    </source>
</evidence>
<evidence type="ECO:0000313" key="1">
    <source>
        <dbReference type="EMBL" id="CAH1452291.1"/>
    </source>
</evidence>
<name>A0AAU9PPE6_9ASTR</name>
<dbReference type="EMBL" id="CAKMRJ010005745">
    <property type="protein sequence ID" value="CAH1452291.1"/>
    <property type="molecule type" value="Genomic_DNA"/>
</dbReference>
<accession>A0AAU9PPE6</accession>
<sequence>MGPFVWVLIPLNKGRPNPFVFGSFNRVASIDISSHRKIFLPIAISCRRLSPPYRPVAALSASPLTTPAAAASSGNTLNVGLVSPGALVPRSDSKIRLTKLQKENGENVINQTELGQFQLSVSAPHSLDLLLYLPIKPLSLFYFTNFESITNEEQVT</sequence>
<gene>
    <name evidence="1" type="ORF">LVIROSA_LOCUS37597</name>
</gene>
<comment type="caution">
    <text evidence="1">The sequence shown here is derived from an EMBL/GenBank/DDBJ whole genome shotgun (WGS) entry which is preliminary data.</text>
</comment>